<dbReference type="Pfam" id="PF03279">
    <property type="entry name" value="Lip_A_acyltrans"/>
    <property type="match status" value="1"/>
</dbReference>
<accession>I2Q5B7</accession>
<dbReference type="eggNOG" id="COG1560">
    <property type="taxonomic scope" value="Bacteria"/>
</dbReference>
<evidence type="ECO:0000256" key="4">
    <source>
        <dbReference type="ARBA" id="ARBA00022679"/>
    </source>
</evidence>
<protein>
    <submittedName>
        <fullName evidence="7">Lauroyl/myristoyl acyltransferase</fullName>
    </submittedName>
</protein>
<dbReference type="STRING" id="596152.DesU5LDRAFT_3342"/>
<keyword evidence="6 7" id="KW-0012">Acyltransferase</keyword>
<dbReference type="AlphaFoldDB" id="I2Q5B7"/>
<dbReference type="GO" id="GO:0005886">
    <property type="term" value="C:plasma membrane"/>
    <property type="evidence" value="ECO:0007669"/>
    <property type="project" value="UniProtKB-SubCell"/>
</dbReference>
<keyword evidence="3" id="KW-0997">Cell inner membrane</keyword>
<proteinExistence type="predicted"/>
<dbReference type="HOGENOM" id="CLU_075030_0_0_7"/>
<evidence type="ECO:0000313" key="7">
    <source>
        <dbReference type="EMBL" id="EIG54973.1"/>
    </source>
</evidence>
<dbReference type="InterPro" id="IPR004960">
    <property type="entry name" value="LipA_acyltrans"/>
</dbReference>
<evidence type="ECO:0000256" key="6">
    <source>
        <dbReference type="ARBA" id="ARBA00023315"/>
    </source>
</evidence>
<sequence length="319" mass="35137">MLRAALLDLGLWTLYFPLRGLLCRLPVSALDALGDVCGEALFRLKTGEREALIRFARLLVPGVGPQAEREARDVARQGLRLFSKRQLEILCCQRLNAAYVAELVTFEGLEHLRDALALGRGAVAVTAHFGPFLLGPMALGVLGFPVTQLTGPKRIDRLTPIQARVAAARNRRLDALPLSFQELGGHLKTIFRLLKQNSLVVVAFDGRESKDFERVDFLGRQANFSSGPFRLADRVKAPVLPLFTYRETGGRSRVVIEPPLALARDADGGLDARAATQAFATLFEKHVAARPDHFVTTLLNMDRDIRLGIVKTPIFGQEP</sequence>
<evidence type="ECO:0000256" key="2">
    <source>
        <dbReference type="ARBA" id="ARBA00022475"/>
    </source>
</evidence>
<gene>
    <name evidence="7" type="ORF">DesU5LDRAFT_3342</name>
</gene>
<dbReference type="CDD" id="cd07984">
    <property type="entry name" value="LPLAT_LABLAT-like"/>
    <property type="match status" value="1"/>
</dbReference>
<evidence type="ECO:0000256" key="3">
    <source>
        <dbReference type="ARBA" id="ARBA00022519"/>
    </source>
</evidence>
<dbReference type="GO" id="GO:0009247">
    <property type="term" value="P:glycolipid biosynthetic process"/>
    <property type="evidence" value="ECO:0007669"/>
    <property type="project" value="UniProtKB-ARBA"/>
</dbReference>
<evidence type="ECO:0000256" key="5">
    <source>
        <dbReference type="ARBA" id="ARBA00023136"/>
    </source>
</evidence>
<keyword evidence="2" id="KW-1003">Cell membrane</keyword>
<name>I2Q5B7_9BACT</name>
<evidence type="ECO:0000256" key="1">
    <source>
        <dbReference type="ARBA" id="ARBA00004533"/>
    </source>
</evidence>
<dbReference type="EMBL" id="JH600068">
    <property type="protein sequence ID" value="EIG54973.1"/>
    <property type="molecule type" value="Genomic_DNA"/>
</dbReference>
<reference evidence="7" key="1">
    <citation type="submission" date="2011-11" db="EMBL/GenBank/DDBJ databases">
        <title>Improved High-Quality Draft sequence of Desulfovibrio sp. U5L.</title>
        <authorList>
            <consortium name="US DOE Joint Genome Institute"/>
            <person name="Lucas S."/>
            <person name="Han J."/>
            <person name="Lapidus A."/>
            <person name="Cheng J.-F."/>
            <person name="Goodwin L."/>
            <person name="Pitluck S."/>
            <person name="Peters L."/>
            <person name="Ovchinnikova G."/>
            <person name="Held B."/>
            <person name="Detter J.C."/>
            <person name="Han C."/>
            <person name="Tapia R."/>
            <person name="Land M."/>
            <person name="Hauser L."/>
            <person name="Kyrpides N."/>
            <person name="Ivanova N."/>
            <person name="Pagani I."/>
            <person name="Gabster J."/>
            <person name="Walker C."/>
            <person name="Stolyar S."/>
            <person name="Stahl D."/>
            <person name="Arkin A."/>
            <person name="Dehal P."/>
            <person name="Hazen T."/>
            <person name="Woyke T."/>
        </authorList>
    </citation>
    <scope>NUCLEOTIDE SEQUENCE [LARGE SCALE GENOMIC DNA]</scope>
    <source>
        <strain evidence="7">U5L</strain>
    </source>
</reference>
<dbReference type="PANTHER" id="PTHR30606:SF10">
    <property type="entry name" value="PHOSPHATIDYLINOSITOL MANNOSIDE ACYLTRANSFERASE"/>
    <property type="match status" value="1"/>
</dbReference>
<comment type="subcellular location">
    <subcellularLocation>
        <location evidence="1">Cell inner membrane</location>
    </subcellularLocation>
</comment>
<dbReference type="PANTHER" id="PTHR30606">
    <property type="entry name" value="LIPID A BIOSYNTHESIS LAUROYL ACYLTRANSFERASE"/>
    <property type="match status" value="1"/>
</dbReference>
<organism evidence="7">
    <name type="scientific">Desulfovibrio sp. U5L</name>
    <dbReference type="NCBI Taxonomy" id="596152"/>
    <lineage>
        <taxon>Bacteria</taxon>
        <taxon>Pseudomonadati</taxon>
        <taxon>Thermodesulfobacteriota</taxon>
        <taxon>Desulfovibrionia</taxon>
        <taxon>Desulfovibrionales</taxon>
        <taxon>Desulfovibrionaceae</taxon>
        <taxon>Desulfovibrio</taxon>
    </lineage>
</organism>
<dbReference type="OrthoDB" id="5446729at2"/>
<keyword evidence="5" id="KW-0472">Membrane</keyword>
<keyword evidence="4 7" id="KW-0808">Transferase</keyword>
<dbReference type="GO" id="GO:0016746">
    <property type="term" value="F:acyltransferase activity"/>
    <property type="evidence" value="ECO:0007669"/>
    <property type="project" value="UniProtKB-KW"/>
</dbReference>